<dbReference type="GO" id="GO:0030388">
    <property type="term" value="P:fructose 1,6-bisphosphate metabolic process"/>
    <property type="evidence" value="ECO:0007669"/>
    <property type="project" value="TreeGrafter"/>
</dbReference>
<feature type="binding site" description="in other chain" evidence="9">
    <location>
        <begin position="187"/>
        <end position="189"/>
    </location>
    <ligand>
        <name>substrate</name>
        <note>ligand shared between dimeric partners</note>
    </ligand>
</feature>
<dbReference type="Pfam" id="PF00365">
    <property type="entry name" value="PFK"/>
    <property type="match status" value="1"/>
</dbReference>
<keyword evidence="12" id="KW-1185">Reference proteome</keyword>
<keyword evidence="9" id="KW-0547">Nucleotide-binding</keyword>
<dbReference type="InterPro" id="IPR012829">
    <property type="entry name" value="Phosphofructokinase_III"/>
</dbReference>
<evidence type="ECO:0000256" key="3">
    <source>
        <dbReference type="ARBA" id="ARBA00022490"/>
    </source>
</evidence>
<dbReference type="PIRSF" id="PIRSF000532">
    <property type="entry name" value="ATP_PFK_prok"/>
    <property type="match status" value="1"/>
</dbReference>
<dbReference type="Proteomes" id="UP000587991">
    <property type="component" value="Unassembled WGS sequence"/>
</dbReference>
<comment type="pathway">
    <text evidence="2 9">Carbohydrate degradation; glycolysis; D-glyceraldehyde 3-phosphate and glycerone phosphate from D-glucose: step 3/4.</text>
</comment>
<keyword evidence="9" id="KW-0067">ATP-binding</keyword>
<organism evidence="11 12">
    <name type="scientific">Leeia aquatica</name>
    <dbReference type="NCBI Taxonomy" id="2725557"/>
    <lineage>
        <taxon>Bacteria</taxon>
        <taxon>Pseudomonadati</taxon>
        <taxon>Pseudomonadota</taxon>
        <taxon>Betaproteobacteria</taxon>
        <taxon>Neisseriales</taxon>
        <taxon>Leeiaceae</taxon>
        <taxon>Leeia</taxon>
    </lineage>
</organism>
<evidence type="ECO:0000256" key="4">
    <source>
        <dbReference type="ARBA" id="ARBA00022679"/>
    </source>
</evidence>
<feature type="site" description="Important for substrate specificity; cannot use PPi as phosphoryl donor" evidence="9">
    <location>
        <position position="122"/>
    </location>
</feature>
<feature type="binding site" evidence="9">
    <location>
        <position position="284"/>
    </location>
    <ligand>
        <name>substrate</name>
        <note>ligand shared between dimeric partners</note>
    </ligand>
</feature>
<dbReference type="GO" id="GO:0046872">
    <property type="term" value="F:metal ion binding"/>
    <property type="evidence" value="ECO:0007669"/>
    <property type="project" value="UniProtKB-KW"/>
</dbReference>
<evidence type="ECO:0000256" key="8">
    <source>
        <dbReference type="ARBA" id="ARBA00023152"/>
    </source>
</evidence>
<dbReference type="GO" id="GO:0061621">
    <property type="term" value="P:canonical glycolysis"/>
    <property type="evidence" value="ECO:0007669"/>
    <property type="project" value="TreeGrafter"/>
</dbReference>
<evidence type="ECO:0000256" key="5">
    <source>
        <dbReference type="ARBA" id="ARBA00022723"/>
    </source>
</evidence>
<dbReference type="InterPro" id="IPR022953">
    <property type="entry name" value="ATP_PFK"/>
</dbReference>
<dbReference type="PROSITE" id="PS00433">
    <property type="entry name" value="PHOSPHOFRUCTOKINASE"/>
    <property type="match status" value="1"/>
</dbReference>
<dbReference type="InterPro" id="IPR035966">
    <property type="entry name" value="PKF_sf"/>
</dbReference>
<dbReference type="EC" id="2.7.1.11" evidence="9"/>
<dbReference type="EMBL" id="JABAIM010000002">
    <property type="protein sequence ID" value="NLR75540.1"/>
    <property type="molecule type" value="Genomic_DNA"/>
</dbReference>
<keyword evidence="3 9" id="KW-0963">Cytoplasm</keyword>
<comment type="caution">
    <text evidence="9">Lacks conserved residue(s) required for the propagation of feature annotation.</text>
</comment>
<feature type="binding site" evidence="9">
    <location>
        <position position="180"/>
    </location>
    <ligand>
        <name>substrate</name>
        <note>ligand shared between dimeric partners</note>
    </ligand>
</feature>
<evidence type="ECO:0000256" key="7">
    <source>
        <dbReference type="ARBA" id="ARBA00022842"/>
    </source>
</evidence>
<evidence type="ECO:0000259" key="10">
    <source>
        <dbReference type="Pfam" id="PF00365"/>
    </source>
</evidence>
<keyword evidence="8 9" id="KW-0324">Glycolysis</keyword>
<name>A0A847RWK2_9NEIS</name>
<dbReference type="GO" id="GO:0003872">
    <property type="term" value="F:6-phosphofructokinase activity"/>
    <property type="evidence" value="ECO:0007669"/>
    <property type="project" value="UniProtKB-UniRule"/>
</dbReference>
<dbReference type="SUPFAM" id="SSF53784">
    <property type="entry name" value="Phosphofructokinase"/>
    <property type="match status" value="1"/>
</dbReference>
<feature type="binding site" evidence="9">
    <location>
        <begin position="120"/>
        <end position="123"/>
    </location>
    <ligand>
        <name>ATP</name>
        <dbReference type="ChEBI" id="CHEBI:30616"/>
    </ligand>
</feature>
<reference evidence="11 12" key="1">
    <citation type="submission" date="2020-04" db="EMBL/GenBank/DDBJ databases">
        <title>Draft genome of Leeia sp. IMCC25680.</title>
        <authorList>
            <person name="Song J."/>
            <person name="Cho J.-C."/>
        </authorList>
    </citation>
    <scope>NUCLEOTIDE SEQUENCE [LARGE SCALE GENOMIC DNA]</scope>
    <source>
        <strain evidence="11 12">IMCC25680</strain>
    </source>
</reference>
<comment type="cofactor">
    <cofactor evidence="1 9">
        <name>Mg(2+)</name>
        <dbReference type="ChEBI" id="CHEBI:18420"/>
    </cofactor>
</comment>
<dbReference type="PANTHER" id="PTHR13697">
    <property type="entry name" value="PHOSPHOFRUCTOKINASE"/>
    <property type="match status" value="1"/>
</dbReference>
<gene>
    <name evidence="9" type="primary">pfkA</name>
    <name evidence="11" type="ORF">HF682_10250</name>
</gene>
<dbReference type="InterPro" id="IPR015912">
    <property type="entry name" value="Phosphofructokinase_CS"/>
</dbReference>
<dbReference type="GO" id="GO:0006002">
    <property type="term" value="P:fructose 6-phosphate metabolic process"/>
    <property type="evidence" value="ECO:0007669"/>
    <property type="project" value="InterPro"/>
</dbReference>
<evidence type="ECO:0000256" key="9">
    <source>
        <dbReference type="HAMAP-Rule" id="MF_01976"/>
    </source>
</evidence>
<dbReference type="GO" id="GO:0048029">
    <property type="term" value="F:monosaccharide binding"/>
    <property type="evidence" value="ECO:0007669"/>
    <property type="project" value="TreeGrafter"/>
</dbReference>
<feature type="domain" description="Phosphofructokinase" evidence="10">
    <location>
        <begin position="8"/>
        <end position="316"/>
    </location>
</feature>
<dbReference type="GO" id="GO:0005524">
    <property type="term" value="F:ATP binding"/>
    <property type="evidence" value="ECO:0007669"/>
    <property type="project" value="UniProtKB-KW"/>
</dbReference>
<comment type="catalytic activity">
    <reaction evidence="9">
        <text>beta-D-fructose 6-phosphate + ATP = beta-D-fructose 1,6-bisphosphate + ADP + H(+)</text>
        <dbReference type="Rhea" id="RHEA:16109"/>
        <dbReference type="ChEBI" id="CHEBI:15378"/>
        <dbReference type="ChEBI" id="CHEBI:30616"/>
        <dbReference type="ChEBI" id="CHEBI:32966"/>
        <dbReference type="ChEBI" id="CHEBI:57634"/>
        <dbReference type="ChEBI" id="CHEBI:456216"/>
        <dbReference type="EC" id="2.7.1.11"/>
    </reaction>
</comment>
<feature type="binding site" description="in other chain" evidence="9">
    <location>
        <position position="240"/>
    </location>
    <ligand>
        <name>substrate</name>
        <note>ligand shared between dimeric partners</note>
    </ligand>
</feature>
<evidence type="ECO:0000256" key="6">
    <source>
        <dbReference type="ARBA" id="ARBA00022777"/>
    </source>
</evidence>
<keyword evidence="5 9" id="KW-0479">Metal-binding</keyword>
<evidence type="ECO:0000256" key="2">
    <source>
        <dbReference type="ARBA" id="ARBA00004679"/>
    </source>
</evidence>
<dbReference type="PRINTS" id="PR00476">
    <property type="entry name" value="PHFRCTKINASE"/>
</dbReference>
<comment type="subunit">
    <text evidence="9">Homodimer or homotetramer.</text>
</comment>
<dbReference type="GO" id="GO:0047334">
    <property type="term" value="F:diphosphate-fructose-6-phosphate 1-phosphotransferase activity"/>
    <property type="evidence" value="ECO:0007669"/>
    <property type="project" value="InterPro"/>
</dbReference>
<comment type="subcellular location">
    <subcellularLocation>
        <location evidence="9">Cytoplasm</location>
    </subcellularLocation>
</comment>
<dbReference type="GO" id="GO:0070095">
    <property type="term" value="F:fructose-6-phosphate binding"/>
    <property type="evidence" value="ECO:0007669"/>
    <property type="project" value="TreeGrafter"/>
</dbReference>
<evidence type="ECO:0000313" key="11">
    <source>
        <dbReference type="EMBL" id="NLR75540.1"/>
    </source>
</evidence>
<feature type="binding site" evidence="9">
    <location>
        <position position="16"/>
    </location>
    <ligand>
        <name>ATP</name>
        <dbReference type="ChEBI" id="CHEBI:30616"/>
    </ligand>
</feature>
<dbReference type="AlphaFoldDB" id="A0A847RWK2"/>
<dbReference type="InterPro" id="IPR012003">
    <property type="entry name" value="ATP_PFK_prok-type"/>
</dbReference>
<dbReference type="Gene3D" id="3.40.50.450">
    <property type="match status" value="1"/>
</dbReference>
<dbReference type="GO" id="GO:0042802">
    <property type="term" value="F:identical protein binding"/>
    <property type="evidence" value="ECO:0007669"/>
    <property type="project" value="TreeGrafter"/>
</dbReference>
<dbReference type="PANTHER" id="PTHR13697:SF52">
    <property type="entry name" value="ATP-DEPENDENT 6-PHOSPHOFRUCTOKINASE 3"/>
    <property type="match status" value="1"/>
</dbReference>
<dbReference type="GO" id="GO:0016208">
    <property type="term" value="F:AMP binding"/>
    <property type="evidence" value="ECO:0007669"/>
    <property type="project" value="TreeGrafter"/>
</dbReference>
<dbReference type="HAMAP" id="MF_01976">
    <property type="entry name" value="Phosphofructokinase_III"/>
    <property type="match status" value="1"/>
</dbReference>
<keyword evidence="6 9" id="KW-0418">Kinase</keyword>
<comment type="caution">
    <text evidence="11">The sequence shown here is derived from an EMBL/GenBank/DDBJ whole genome shotgun (WGS) entry which is preliminary data.</text>
</comment>
<dbReference type="UniPathway" id="UPA00109">
    <property type="reaction ID" value="UER00182"/>
</dbReference>
<feature type="binding site" description="in other chain" evidence="9">
    <location>
        <begin position="290"/>
        <end position="293"/>
    </location>
    <ligand>
        <name>substrate</name>
        <note>ligand shared between dimeric partners</note>
    </ligand>
</feature>
<evidence type="ECO:0000313" key="12">
    <source>
        <dbReference type="Proteomes" id="UP000587991"/>
    </source>
</evidence>
<proteinExistence type="inferred from homology"/>
<dbReference type="NCBIfam" id="NF002872">
    <property type="entry name" value="PRK03202.1"/>
    <property type="match status" value="1"/>
</dbReference>
<keyword evidence="4 9" id="KW-0808">Transferase</keyword>
<accession>A0A847RWK2</accession>
<protein>
    <recommendedName>
        <fullName evidence="9">ATP-dependent 6-phosphofructokinase</fullName>
        <shortName evidence="9">ATP-PFK</shortName>
        <shortName evidence="9">Phosphofructokinase</shortName>
        <ecNumber evidence="9">2.7.1.11</ecNumber>
    </recommendedName>
    <alternativeName>
        <fullName evidence="9">Phosphohexokinase</fullName>
    </alternativeName>
</protein>
<feature type="binding site" evidence="9">
    <location>
        <position position="121"/>
    </location>
    <ligand>
        <name>Mg(2+)</name>
        <dbReference type="ChEBI" id="CHEBI:18420"/>
        <note>catalytic</note>
    </ligand>
</feature>
<comment type="similarity">
    <text evidence="9">Belongs to the phosphofructokinase type A (PFKA) family. Mixed-substrate PFK group III subfamily.</text>
</comment>
<feature type="binding site" description="in other chain" evidence="9">
    <location>
        <begin position="143"/>
        <end position="145"/>
    </location>
    <ligand>
        <name>substrate</name>
        <note>ligand shared between dimeric partners</note>
    </ligand>
</feature>
<feature type="binding site" evidence="9">
    <location>
        <begin position="79"/>
        <end position="80"/>
    </location>
    <ligand>
        <name>ATP</name>
        <dbReference type="ChEBI" id="CHEBI:30616"/>
    </ligand>
</feature>
<dbReference type="InterPro" id="IPR000023">
    <property type="entry name" value="Phosphofructokinase_dom"/>
</dbReference>
<sequence>MPSHMHPRIGILTGGGDCPGLNAVIRAVTLTARRQYGATVLGIEDGFEGLIEGRGSELTEERVAGILQDGGTILGSSNKGDPWRYPVVGQDGKTDWQDCSGRLLAQVQHWQLDGVVVVGGDGTMQMADRLQRLGVEVVGVPKTIDNDLLATDQTFGFDTATAVVSEALDRLTTTASSHHRVMVLEVMGRTAGWIALMGGVAGGADVILLPEIPFQWQAVFDKVKARAAMGMRYSIICVAEGAQLPTGGEVVQRMDRRRTDPKRLGGIGAVVAEHIEAGTGLEARVTVLGHLQRGGSPTAFDRILATRLGSHAADCICRGESGVLVAYHQMGTCTVPLSATLAGRRNVPADHDLIQAARALGTCFGDEAGSGCA</sequence>
<comment type="function">
    <text evidence="9">Catalyzes the phosphorylation of D-fructose 6-phosphate to fructose 1,6-bisphosphate by ATP, the first committing step of glycolysis.</text>
</comment>
<keyword evidence="7 9" id="KW-0460">Magnesium</keyword>
<dbReference type="Gene3D" id="3.40.50.460">
    <property type="entry name" value="Phosphofructokinase domain"/>
    <property type="match status" value="1"/>
</dbReference>
<dbReference type="GO" id="GO:0005945">
    <property type="term" value="C:6-phosphofructokinase complex"/>
    <property type="evidence" value="ECO:0007669"/>
    <property type="project" value="TreeGrafter"/>
</dbReference>
<feature type="active site" description="Proton acceptor" evidence="9">
    <location>
        <position position="145"/>
    </location>
</feature>
<evidence type="ECO:0000256" key="1">
    <source>
        <dbReference type="ARBA" id="ARBA00001946"/>
    </source>
</evidence>